<dbReference type="OrthoDB" id="3250520at2"/>
<dbReference type="InterPro" id="IPR016040">
    <property type="entry name" value="NAD(P)-bd_dom"/>
</dbReference>
<dbReference type="InterPro" id="IPR036291">
    <property type="entry name" value="NAD(P)-bd_dom_sf"/>
</dbReference>
<accession>A0A1H9UA29</accession>
<name>A0A1H9UA29_9PSEU</name>
<reference evidence="3" key="1">
    <citation type="submission" date="2016-10" db="EMBL/GenBank/DDBJ databases">
        <authorList>
            <person name="Varghese N."/>
            <person name="Submissions S."/>
        </authorList>
    </citation>
    <scope>NUCLEOTIDE SEQUENCE [LARGE SCALE GENOMIC DNA]</scope>
    <source>
        <strain evidence="3">DSM 44437</strain>
    </source>
</reference>
<feature type="domain" description="NAD(P)-binding" evidence="1">
    <location>
        <begin position="9"/>
        <end position="163"/>
    </location>
</feature>
<dbReference type="RefSeq" id="WP_089922151.1">
    <property type="nucleotide sequence ID" value="NZ_FOFV01000015.1"/>
</dbReference>
<dbReference type="InterPro" id="IPR051604">
    <property type="entry name" value="Ergot_Alk_Oxidoreductase"/>
</dbReference>
<evidence type="ECO:0000313" key="2">
    <source>
        <dbReference type="EMBL" id="SES06410.1"/>
    </source>
</evidence>
<gene>
    <name evidence="2" type="ORF">SAMN04488000_115136</name>
</gene>
<dbReference type="AlphaFoldDB" id="A0A1H9UA29"/>
<dbReference type="SUPFAM" id="SSF51735">
    <property type="entry name" value="NAD(P)-binding Rossmann-fold domains"/>
    <property type="match status" value="1"/>
</dbReference>
<dbReference type="Proteomes" id="UP000199503">
    <property type="component" value="Unassembled WGS sequence"/>
</dbReference>
<dbReference type="PANTHER" id="PTHR43162">
    <property type="match status" value="1"/>
</dbReference>
<dbReference type="STRING" id="65499.SAMN04488000_115136"/>
<dbReference type="PANTHER" id="PTHR43162:SF1">
    <property type="entry name" value="PRESTALK A DIFFERENTIATION PROTEIN A"/>
    <property type="match status" value="1"/>
</dbReference>
<evidence type="ECO:0000259" key="1">
    <source>
        <dbReference type="Pfam" id="PF13460"/>
    </source>
</evidence>
<dbReference type="Gene3D" id="3.90.25.10">
    <property type="entry name" value="UDP-galactose 4-epimerase, domain 1"/>
    <property type="match status" value="1"/>
</dbReference>
<sequence>MTDDILVLGATGKTGRRVVDSLEAAGVTPRRASRATGFDWNDPTTWKQFLHEVTAVYLIAPQDPAHAAQFTDLATTAGVRRLVLLSGRSLDQVPTTFAPGMHAAEAALRTGSTPWTILRANNFSQNFSEEAWTAADLALPVDDTPEPFVDVRDIAEVATLALTTDDHHGQTYDLSGPQALTFDEAVAKISAATGHRKTLTRLTPAEYRSYLLAEGLPEEVATELNALYDAMRAGLLVTPTDDIARLLGRPATSFDTYVSDTWR</sequence>
<organism evidence="2 3">
    <name type="scientific">Lentzea albida</name>
    <dbReference type="NCBI Taxonomy" id="65499"/>
    <lineage>
        <taxon>Bacteria</taxon>
        <taxon>Bacillati</taxon>
        <taxon>Actinomycetota</taxon>
        <taxon>Actinomycetes</taxon>
        <taxon>Pseudonocardiales</taxon>
        <taxon>Pseudonocardiaceae</taxon>
        <taxon>Lentzea</taxon>
    </lineage>
</organism>
<dbReference type="Pfam" id="PF13460">
    <property type="entry name" value="NAD_binding_10"/>
    <property type="match status" value="1"/>
</dbReference>
<keyword evidence="3" id="KW-1185">Reference proteome</keyword>
<dbReference type="Gene3D" id="3.40.50.720">
    <property type="entry name" value="NAD(P)-binding Rossmann-like Domain"/>
    <property type="match status" value="1"/>
</dbReference>
<evidence type="ECO:0000313" key="3">
    <source>
        <dbReference type="Proteomes" id="UP000199503"/>
    </source>
</evidence>
<dbReference type="EMBL" id="FOFV01000015">
    <property type="protein sequence ID" value="SES06410.1"/>
    <property type="molecule type" value="Genomic_DNA"/>
</dbReference>
<protein>
    <submittedName>
        <fullName evidence="2">Uncharacterized conserved protein YbjT, contains NAD(P)-binding and DUF2867 domains</fullName>
    </submittedName>
</protein>
<proteinExistence type="predicted"/>